<reference evidence="1" key="1">
    <citation type="journal article" date="2015" name="Nature">
        <title>Complex archaea that bridge the gap between prokaryotes and eukaryotes.</title>
        <authorList>
            <person name="Spang A."/>
            <person name="Saw J.H."/>
            <person name="Jorgensen S.L."/>
            <person name="Zaremba-Niedzwiedzka K."/>
            <person name="Martijn J."/>
            <person name="Lind A.E."/>
            <person name="van Eijk R."/>
            <person name="Schleper C."/>
            <person name="Guy L."/>
            <person name="Ettema T.J."/>
        </authorList>
    </citation>
    <scope>NUCLEOTIDE SEQUENCE</scope>
</reference>
<sequence>MAKTSAEHLEEIEASSPYKIHFDGEQQWKVLTRVENLLVKYCDTLREAIELVHALEHDAENPS</sequence>
<accession>A0A0F8ZAP8</accession>
<dbReference type="AlphaFoldDB" id="A0A0F8ZAP8"/>
<evidence type="ECO:0000313" key="1">
    <source>
        <dbReference type="EMBL" id="KKK90833.1"/>
    </source>
</evidence>
<comment type="caution">
    <text evidence="1">The sequence shown here is derived from an EMBL/GenBank/DDBJ whole genome shotgun (WGS) entry which is preliminary data.</text>
</comment>
<proteinExistence type="predicted"/>
<protein>
    <submittedName>
        <fullName evidence="1">Uncharacterized protein</fullName>
    </submittedName>
</protein>
<gene>
    <name evidence="1" type="ORF">LCGC14_2718990</name>
</gene>
<name>A0A0F8ZAP8_9ZZZZ</name>
<dbReference type="EMBL" id="LAZR01048920">
    <property type="protein sequence ID" value="KKK90833.1"/>
    <property type="molecule type" value="Genomic_DNA"/>
</dbReference>
<organism evidence="1">
    <name type="scientific">marine sediment metagenome</name>
    <dbReference type="NCBI Taxonomy" id="412755"/>
    <lineage>
        <taxon>unclassified sequences</taxon>
        <taxon>metagenomes</taxon>
        <taxon>ecological metagenomes</taxon>
    </lineage>
</organism>